<reference evidence="2" key="1">
    <citation type="submission" date="2022-08" db="EMBL/GenBank/DDBJ databases">
        <authorList>
            <person name="Gutierrez-Valencia J."/>
        </authorList>
    </citation>
    <scope>NUCLEOTIDE SEQUENCE</scope>
</reference>
<dbReference type="EMBL" id="CAMGYJ010000005">
    <property type="protein sequence ID" value="CAI0409132.1"/>
    <property type="molecule type" value="Genomic_DNA"/>
</dbReference>
<dbReference type="GO" id="GO:0009694">
    <property type="term" value="P:jasmonic acid metabolic process"/>
    <property type="evidence" value="ECO:0007669"/>
    <property type="project" value="TreeGrafter"/>
</dbReference>
<evidence type="ECO:0000313" key="3">
    <source>
        <dbReference type="Proteomes" id="UP001154282"/>
    </source>
</evidence>
<feature type="domain" description="AB hydrolase-1" evidence="1">
    <location>
        <begin position="4"/>
        <end position="234"/>
    </location>
</feature>
<protein>
    <recommendedName>
        <fullName evidence="1">AB hydrolase-1 domain-containing protein</fullName>
    </recommendedName>
</protein>
<organism evidence="2 3">
    <name type="scientific">Linum tenue</name>
    <dbReference type="NCBI Taxonomy" id="586396"/>
    <lineage>
        <taxon>Eukaryota</taxon>
        <taxon>Viridiplantae</taxon>
        <taxon>Streptophyta</taxon>
        <taxon>Embryophyta</taxon>
        <taxon>Tracheophyta</taxon>
        <taxon>Spermatophyta</taxon>
        <taxon>Magnoliopsida</taxon>
        <taxon>eudicotyledons</taxon>
        <taxon>Gunneridae</taxon>
        <taxon>Pentapetalae</taxon>
        <taxon>rosids</taxon>
        <taxon>fabids</taxon>
        <taxon>Malpighiales</taxon>
        <taxon>Linaceae</taxon>
        <taxon>Linum</taxon>
    </lineage>
</organism>
<name>A0AAV0JGV6_9ROSI</name>
<dbReference type="SUPFAM" id="SSF53474">
    <property type="entry name" value="alpha/beta-Hydrolases"/>
    <property type="match status" value="1"/>
</dbReference>
<comment type="caution">
    <text evidence="2">The sequence shown here is derived from an EMBL/GenBank/DDBJ whole genome shotgun (WGS) entry which is preliminary data.</text>
</comment>
<dbReference type="Gene3D" id="3.40.50.1820">
    <property type="entry name" value="alpha/beta hydrolase"/>
    <property type="match status" value="1"/>
</dbReference>
<dbReference type="GO" id="GO:0009696">
    <property type="term" value="P:salicylic acid metabolic process"/>
    <property type="evidence" value="ECO:0007669"/>
    <property type="project" value="TreeGrafter"/>
</dbReference>
<proteinExistence type="predicted"/>
<evidence type="ECO:0000259" key="1">
    <source>
        <dbReference type="Pfam" id="PF12697"/>
    </source>
</evidence>
<dbReference type="GO" id="GO:0080031">
    <property type="term" value="F:methyl salicylate esterase activity"/>
    <property type="evidence" value="ECO:0007669"/>
    <property type="project" value="TreeGrafter"/>
</dbReference>
<dbReference type="InterPro" id="IPR029058">
    <property type="entry name" value="AB_hydrolase_fold"/>
</dbReference>
<evidence type="ECO:0000313" key="2">
    <source>
        <dbReference type="EMBL" id="CAI0409132.1"/>
    </source>
</evidence>
<dbReference type="Proteomes" id="UP001154282">
    <property type="component" value="Unassembled WGS sequence"/>
</dbReference>
<dbReference type="AlphaFoldDB" id="A0AAV0JGV6"/>
<dbReference type="PANTHER" id="PTHR10992:SF1066">
    <property type="entry name" value="METHYL JASMONATE ESTERASE 1"/>
    <property type="match status" value="1"/>
</dbReference>
<dbReference type="Pfam" id="PF12697">
    <property type="entry name" value="Abhydrolase_6"/>
    <property type="match status" value="1"/>
</dbReference>
<gene>
    <name evidence="2" type="ORF">LITE_LOCUS14261</name>
</gene>
<dbReference type="InterPro" id="IPR045889">
    <property type="entry name" value="MES/HNL"/>
</dbReference>
<dbReference type="GO" id="GO:0080032">
    <property type="term" value="F:methyl jasmonate esterase activity"/>
    <property type="evidence" value="ECO:0007669"/>
    <property type="project" value="TreeGrafter"/>
</dbReference>
<dbReference type="InterPro" id="IPR000073">
    <property type="entry name" value="AB_hydrolase_1"/>
</dbReference>
<dbReference type="PANTHER" id="PTHR10992">
    <property type="entry name" value="METHYLESTERASE FAMILY MEMBER"/>
    <property type="match status" value="1"/>
</dbReference>
<dbReference type="GO" id="GO:0080030">
    <property type="term" value="F:methyl indole-3-acetate esterase activity"/>
    <property type="evidence" value="ECO:0007669"/>
    <property type="project" value="TreeGrafter"/>
</dbReference>
<accession>A0AAV0JGV6</accession>
<sequence length="297" mass="33186">MRHFVLVHGACHGAWCWYKVIAELKQAGHKVTALDLAACGINPRQVDQVRDLVDYSEPLLDFLACLEPADEKEKVVLVGHSMNGFSLCIAMERFPEKIAVAVFVGATMLGPDFDYELVAEKVYEEMSAGADYMDSQVIFGNGMGKPPTAVLLGPKYMETKTYRCSPREDLELGITLVRPSPIWEPEQAAKDTVVTKEKYGTVARAFVVCDEERDGTFQWWQIKNNPPNEYIVIPGSAPTTWSCSPNLLSCRNISSNSPANTSDRCRWLVAVPCNNVMSCCNIIRRKTYYLLSFNPTI</sequence>
<keyword evidence="3" id="KW-1185">Reference proteome</keyword>